<evidence type="ECO:0000256" key="6">
    <source>
        <dbReference type="ARBA" id="ARBA00022801"/>
    </source>
</evidence>
<dbReference type="OMA" id="PICIREP"/>
<feature type="signal peptide" evidence="10">
    <location>
        <begin position="1"/>
        <end position="22"/>
    </location>
</feature>
<dbReference type="Gene3D" id="3.40.50.1820">
    <property type="entry name" value="alpha/beta hydrolase"/>
    <property type="match status" value="1"/>
</dbReference>
<comment type="caution">
    <text evidence="12">The sequence shown here is derived from an EMBL/GenBank/DDBJ whole genome shotgun (WGS) entry which is preliminary data.</text>
</comment>
<gene>
    <name evidence="12" type="ORF">CC1G_05848</name>
</gene>
<evidence type="ECO:0000256" key="1">
    <source>
        <dbReference type="ARBA" id="ARBA00004613"/>
    </source>
</evidence>
<dbReference type="EC" id="3.1.1.117" evidence="9"/>
<comment type="catalytic activity">
    <reaction evidence="8">
        <text>a 4-O-methyl-alpha-D-glucuronosyl ester derivative + H2O = 4-O-methyl-alpha-D-glucuronate derivative + an alcohol + H(+)</text>
        <dbReference type="Rhea" id="RHEA:67452"/>
        <dbReference type="ChEBI" id="CHEBI:15377"/>
        <dbReference type="ChEBI" id="CHEBI:15378"/>
        <dbReference type="ChEBI" id="CHEBI:30879"/>
        <dbReference type="ChEBI" id="CHEBI:171667"/>
        <dbReference type="ChEBI" id="CHEBI:171668"/>
        <dbReference type="EC" id="3.1.1.117"/>
    </reaction>
    <physiologicalReaction direction="left-to-right" evidence="8">
        <dbReference type="Rhea" id="RHEA:67453"/>
    </physiologicalReaction>
</comment>
<evidence type="ECO:0000256" key="5">
    <source>
        <dbReference type="ARBA" id="ARBA00022729"/>
    </source>
</evidence>
<keyword evidence="5 10" id="KW-0732">Signal</keyword>
<evidence type="ECO:0000256" key="7">
    <source>
        <dbReference type="ARBA" id="ARBA00023185"/>
    </source>
</evidence>
<keyword evidence="3" id="KW-0719">Serine esterase</keyword>
<evidence type="ECO:0000313" key="12">
    <source>
        <dbReference type="EMBL" id="EAU87159.1"/>
    </source>
</evidence>
<dbReference type="eggNOG" id="ENOG502QS8Y">
    <property type="taxonomic scope" value="Eukaryota"/>
</dbReference>
<dbReference type="KEGG" id="cci:CC1G_05848"/>
<dbReference type="InterPro" id="IPR029058">
    <property type="entry name" value="AB_hydrolase_fold"/>
</dbReference>
<dbReference type="InterPro" id="IPR054579">
    <property type="entry name" value="GCE-like_dom"/>
</dbReference>
<reference evidence="12 13" key="1">
    <citation type="journal article" date="2010" name="Proc. Natl. Acad. Sci. U.S.A.">
        <title>Insights into evolution of multicellular fungi from the assembled chromosomes of the mushroom Coprinopsis cinerea (Coprinus cinereus).</title>
        <authorList>
            <person name="Stajich J.E."/>
            <person name="Wilke S.K."/>
            <person name="Ahren D."/>
            <person name="Au C.H."/>
            <person name="Birren B.W."/>
            <person name="Borodovsky M."/>
            <person name="Burns C."/>
            <person name="Canback B."/>
            <person name="Casselton L.A."/>
            <person name="Cheng C.K."/>
            <person name="Deng J."/>
            <person name="Dietrich F.S."/>
            <person name="Fargo D.C."/>
            <person name="Farman M.L."/>
            <person name="Gathman A.C."/>
            <person name="Goldberg J."/>
            <person name="Guigo R."/>
            <person name="Hoegger P.J."/>
            <person name="Hooker J.B."/>
            <person name="Huggins A."/>
            <person name="James T.Y."/>
            <person name="Kamada T."/>
            <person name="Kilaru S."/>
            <person name="Kodira C."/>
            <person name="Kues U."/>
            <person name="Kupfer D."/>
            <person name="Kwan H.S."/>
            <person name="Lomsadze A."/>
            <person name="Li W."/>
            <person name="Lilly W.W."/>
            <person name="Ma L.J."/>
            <person name="Mackey A.J."/>
            <person name="Manning G."/>
            <person name="Martin F."/>
            <person name="Muraguchi H."/>
            <person name="Natvig D.O."/>
            <person name="Palmerini H."/>
            <person name="Ramesh M.A."/>
            <person name="Rehmeyer C.J."/>
            <person name="Roe B.A."/>
            <person name="Shenoy N."/>
            <person name="Stanke M."/>
            <person name="Ter-Hovhannisyan V."/>
            <person name="Tunlid A."/>
            <person name="Velagapudi R."/>
            <person name="Vision T.J."/>
            <person name="Zeng Q."/>
            <person name="Zolan M.E."/>
            <person name="Pukkila P.J."/>
        </authorList>
    </citation>
    <scope>NUCLEOTIDE SEQUENCE [LARGE SCALE GENOMIC DNA]</scope>
    <source>
        <strain evidence="13">Okayama-7 / 130 / ATCC MYA-4618 / FGSC 9003</strain>
    </source>
</reference>
<evidence type="ECO:0000256" key="8">
    <source>
        <dbReference type="ARBA" id="ARBA00024511"/>
    </source>
</evidence>
<dbReference type="RefSeq" id="XP_001834711.1">
    <property type="nucleotide sequence ID" value="XM_001834659.1"/>
</dbReference>
<comment type="similarity">
    <text evidence="2">Belongs to the carbohydrate esterase 15 (CE15) family.</text>
</comment>
<evidence type="ECO:0000313" key="13">
    <source>
        <dbReference type="Proteomes" id="UP000001861"/>
    </source>
</evidence>
<keyword evidence="6" id="KW-0378">Hydrolase</keyword>
<dbReference type="GO" id="GO:0052689">
    <property type="term" value="F:carboxylic ester hydrolase activity"/>
    <property type="evidence" value="ECO:0007669"/>
    <property type="project" value="UniProtKB-KW"/>
</dbReference>
<sequence>MLPAVRILLLLSGSFLYTLTLAAECPTLAECAPLSDYPANTRLPDPFTFLDGRKVATKEDWTCRQKEISHILQCYELGDLPPKPTTVVGTFNDDHTSLTVEITEGPRRISFTAKVRLPVNSNSNFSSNSSSSSDSFPAVIAYGIATVPIPQDAVYIEFHPDPIAYPFANRRGQGHFYTLYGTNHSAGAYMAWAWGLSRLIDALESAPGSRIDTKRLAVTGCSRYGGAVLVAGAFEPRIALTISQESGNGGANCWRLADAFFRTRGPGIPEQPAPWEIVVENTYFSPRFHGGVARNVNGLPYDHHLLLSLIEPRGLLLVQNSGIDWLMPSASYGCAVAARKVLQALGTSNFGFTQVGGHSHCQFPEKQAQDVEAFYDKFLRNKDADTGFFKSDLQPRDNRFVESQWINWTTPNLS</sequence>
<comment type="subcellular location">
    <subcellularLocation>
        <location evidence="1">Secreted</location>
    </subcellularLocation>
</comment>
<dbReference type="Pfam" id="PF22244">
    <property type="entry name" value="GCE_fung"/>
    <property type="match status" value="1"/>
</dbReference>
<dbReference type="GO" id="GO:0005576">
    <property type="term" value="C:extracellular region"/>
    <property type="evidence" value="ECO:0007669"/>
    <property type="project" value="UniProtKB-SubCell"/>
</dbReference>
<dbReference type="InParanoid" id="A8NLK5"/>
<dbReference type="SUPFAM" id="SSF53474">
    <property type="entry name" value="alpha/beta-Hydrolases"/>
    <property type="match status" value="1"/>
</dbReference>
<name>A8NLK5_COPC7</name>
<organism evidence="12 13">
    <name type="scientific">Coprinopsis cinerea (strain Okayama-7 / 130 / ATCC MYA-4618 / FGSC 9003)</name>
    <name type="common">Inky cap fungus</name>
    <name type="synonym">Hormographiella aspergillata</name>
    <dbReference type="NCBI Taxonomy" id="240176"/>
    <lineage>
        <taxon>Eukaryota</taxon>
        <taxon>Fungi</taxon>
        <taxon>Dikarya</taxon>
        <taxon>Basidiomycota</taxon>
        <taxon>Agaricomycotina</taxon>
        <taxon>Agaricomycetes</taxon>
        <taxon>Agaricomycetidae</taxon>
        <taxon>Agaricales</taxon>
        <taxon>Agaricineae</taxon>
        <taxon>Psathyrellaceae</taxon>
        <taxon>Coprinopsis</taxon>
    </lineage>
</organism>
<dbReference type="ESTHER" id="copc7-a8nlk5">
    <property type="family name" value="Glucuronoyl_esterase"/>
</dbReference>
<proteinExistence type="inferred from homology"/>
<feature type="domain" description="4-O-methyl-glucuronoyl methylesterase-like" evidence="11">
    <location>
        <begin position="100"/>
        <end position="346"/>
    </location>
</feature>
<dbReference type="GeneID" id="6011228"/>
<dbReference type="GO" id="GO:0046274">
    <property type="term" value="P:lignin catabolic process"/>
    <property type="evidence" value="ECO:0007669"/>
    <property type="project" value="UniProtKB-KW"/>
</dbReference>
<dbReference type="AlphaFoldDB" id="A8NLK5"/>
<evidence type="ECO:0000256" key="3">
    <source>
        <dbReference type="ARBA" id="ARBA00022487"/>
    </source>
</evidence>
<evidence type="ECO:0000256" key="10">
    <source>
        <dbReference type="SAM" id="SignalP"/>
    </source>
</evidence>
<dbReference type="VEuPathDB" id="FungiDB:CC1G_05848"/>
<feature type="chain" id="PRO_5002726553" description="(4-O-methyl)-D-glucuronate--lignin esterase" evidence="10">
    <location>
        <begin position="23"/>
        <end position="414"/>
    </location>
</feature>
<protein>
    <recommendedName>
        <fullName evidence="9">(4-O-methyl)-D-glucuronate--lignin esterase</fullName>
        <ecNumber evidence="9">3.1.1.117</ecNumber>
    </recommendedName>
</protein>
<evidence type="ECO:0000256" key="4">
    <source>
        <dbReference type="ARBA" id="ARBA00022525"/>
    </source>
</evidence>
<evidence type="ECO:0000259" key="11">
    <source>
        <dbReference type="Pfam" id="PF22244"/>
    </source>
</evidence>
<keyword evidence="13" id="KW-1185">Reference proteome</keyword>
<dbReference type="OrthoDB" id="3781271at2759"/>
<keyword evidence="4" id="KW-0964">Secreted</keyword>
<dbReference type="EMBL" id="AACS02000012">
    <property type="protein sequence ID" value="EAU87159.1"/>
    <property type="molecule type" value="Genomic_DNA"/>
</dbReference>
<keyword evidence="7" id="KW-0439">Lignin degradation</keyword>
<evidence type="ECO:0000256" key="2">
    <source>
        <dbReference type="ARBA" id="ARBA00010092"/>
    </source>
</evidence>
<evidence type="ECO:0000256" key="9">
    <source>
        <dbReference type="ARBA" id="ARBA00026105"/>
    </source>
</evidence>
<dbReference type="Proteomes" id="UP000001861">
    <property type="component" value="Unassembled WGS sequence"/>
</dbReference>
<accession>A8NLK5</accession>